<gene>
    <name evidence="2" type="ORF">Hamer_G009200</name>
</gene>
<accession>A0A8J5NBE7</accession>
<proteinExistence type="predicted"/>
<feature type="non-terminal residue" evidence="2">
    <location>
        <position position="1"/>
    </location>
</feature>
<feature type="non-terminal residue" evidence="2">
    <location>
        <position position="218"/>
    </location>
</feature>
<evidence type="ECO:0000256" key="1">
    <source>
        <dbReference type="SAM" id="MobiDB-lite"/>
    </source>
</evidence>
<dbReference type="Proteomes" id="UP000747542">
    <property type="component" value="Unassembled WGS sequence"/>
</dbReference>
<feature type="compositionally biased region" description="Low complexity" evidence="1">
    <location>
        <begin position="200"/>
        <end position="218"/>
    </location>
</feature>
<protein>
    <submittedName>
        <fullName evidence="2">Uncharacterized protein</fullName>
    </submittedName>
</protein>
<keyword evidence="3" id="KW-1185">Reference proteome</keyword>
<evidence type="ECO:0000313" key="3">
    <source>
        <dbReference type="Proteomes" id="UP000747542"/>
    </source>
</evidence>
<sequence>LPRMVVAHASDQWRNMESEQGTDHCLVDGVFTRNCHTVVTGQCVVDCWARGSWLPDGRVGDGRLHCCREDTQDVQRYIRMTPEMYNTLLDKIRPHTSGTDTNMRDSISGRNPLLDAVFCQTHTSVSKLLSTTTPQHHHTSAPPHLSTTTPHDHNNSAPQHINTSAPQHLSTPTPQHTNISAPQHLSTTTPHRHNTSAPQHLTTTTPQHHNTSGTIMCR</sequence>
<organism evidence="2 3">
    <name type="scientific">Homarus americanus</name>
    <name type="common">American lobster</name>
    <dbReference type="NCBI Taxonomy" id="6706"/>
    <lineage>
        <taxon>Eukaryota</taxon>
        <taxon>Metazoa</taxon>
        <taxon>Ecdysozoa</taxon>
        <taxon>Arthropoda</taxon>
        <taxon>Crustacea</taxon>
        <taxon>Multicrustacea</taxon>
        <taxon>Malacostraca</taxon>
        <taxon>Eumalacostraca</taxon>
        <taxon>Eucarida</taxon>
        <taxon>Decapoda</taxon>
        <taxon>Pleocyemata</taxon>
        <taxon>Astacidea</taxon>
        <taxon>Nephropoidea</taxon>
        <taxon>Nephropidae</taxon>
        <taxon>Homarus</taxon>
    </lineage>
</organism>
<comment type="caution">
    <text evidence="2">The sequence shown here is derived from an EMBL/GenBank/DDBJ whole genome shotgun (WGS) entry which is preliminary data.</text>
</comment>
<feature type="region of interest" description="Disordered" evidence="1">
    <location>
        <begin position="130"/>
        <end position="218"/>
    </location>
</feature>
<reference evidence="2" key="1">
    <citation type="journal article" date="2021" name="Sci. Adv.">
        <title>The American lobster genome reveals insights on longevity, neural, and immune adaptations.</title>
        <authorList>
            <person name="Polinski J.M."/>
            <person name="Zimin A.V."/>
            <person name="Clark K.F."/>
            <person name="Kohn A.B."/>
            <person name="Sadowski N."/>
            <person name="Timp W."/>
            <person name="Ptitsyn A."/>
            <person name="Khanna P."/>
            <person name="Romanova D.Y."/>
            <person name="Williams P."/>
            <person name="Greenwood S.J."/>
            <person name="Moroz L.L."/>
            <person name="Walt D.R."/>
            <person name="Bodnar A.G."/>
        </authorList>
    </citation>
    <scope>NUCLEOTIDE SEQUENCE</scope>
    <source>
        <strain evidence="2">GMGI-L3</strain>
    </source>
</reference>
<name>A0A8J5NBE7_HOMAM</name>
<dbReference type="EMBL" id="JAHLQT010003582">
    <property type="protein sequence ID" value="KAG7176393.1"/>
    <property type="molecule type" value="Genomic_DNA"/>
</dbReference>
<feature type="compositionally biased region" description="Polar residues" evidence="1">
    <location>
        <begin position="145"/>
        <end position="199"/>
    </location>
</feature>
<evidence type="ECO:0000313" key="2">
    <source>
        <dbReference type="EMBL" id="KAG7176393.1"/>
    </source>
</evidence>
<dbReference type="AlphaFoldDB" id="A0A8J5NBE7"/>